<dbReference type="GeneID" id="40080205"/>
<dbReference type="EMBL" id="LC102729">
    <property type="protein sequence ID" value="BAU16339.1"/>
    <property type="molecule type" value="Genomic_DNA"/>
</dbReference>
<keyword evidence="3" id="KW-1185">Reference proteome</keyword>
<dbReference type="KEGG" id="vg:40080205"/>
<dbReference type="Proteomes" id="UP000221614">
    <property type="component" value="Segment"/>
</dbReference>
<reference evidence="2" key="1">
    <citation type="journal article" date="2016" name="Genome Announc.">
        <title>Complete Genome Sequences of Broad-Host-Range Pseudomonas aeruginosa Bacteriophages phiR18 and phiS12-1.</title>
        <authorList>
            <person name="Furusawa T."/>
            <person name="Iwano H."/>
            <person name="Higuchi H."/>
            <person name="Usui M."/>
            <person name="Maruyama F."/>
            <person name="Nakagawa I."/>
            <person name="Yokota H."/>
            <person name="Tamura Y."/>
        </authorList>
    </citation>
    <scope>NUCLEOTIDE SEQUENCE [LARGE SCALE GENOMIC DNA]</scope>
</reference>
<feature type="coiled-coil region" evidence="1">
    <location>
        <begin position="23"/>
        <end position="50"/>
    </location>
</feature>
<dbReference type="RefSeq" id="YP_009604311.1">
    <property type="nucleotide sequence ID" value="NC_041964.1"/>
</dbReference>
<accession>A0A0S3UFP8</accession>
<protein>
    <submittedName>
        <fullName evidence="2">Uncharacterized protein</fullName>
    </submittedName>
</protein>
<evidence type="ECO:0000313" key="3">
    <source>
        <dbReference type="Proteomes" id="UP000221614"/>
    </source>
</evidence>
<evidence type="ECO:0000313" key="2">
    <source>
        <dbReference type="EMBL" id="BAU16339.1"/>
    </source>
</evidence>
<sequence length="234" mass="26132">MSEVQRFWCDEARNIRCVREDDFDALEAEAKALREEVAKLRTKLAMAEDAASKGDAARQKCGGMEMQIQELREKFTKCMELVFSEIAYYVSPEKARDPNSRARKASVLATELRDMLAAAPGTEVPQAWLDVQAERRRQVTAEGWTPEHDDAHACDEIAAFACFYAMPPAARDWDASSTGYGDTLGEAIVPEGWEPKTGDRRRELVKAGGLILAEIERLDRAAMRREDSDGGAEQ</sequence>
<keyword evidence="1" id="KW-0175">Coiled coil</keyword>
<name>A0A0S3UFP8_9CAUD</name>
<proteinExistence type="predicted"/>
<evidence type="ECO:0000256" key="1">
    <source>
        <dbReference type="SAM" id="Coils"/>
    </source>
</evidence>
<organism evidence="2 3">
    <name type="scientific">Pseudomonas phage phiR18</name>
    <dbReference type="NCBI Taxonomy" id="1752027"/>
    <lineage>
        <taxon>Viruses</taxon>
        <taxon>Duplodnaviria</taxon>
        <taxon>Heunggongvirae</taxon>
        <taxon>Uroviricota</taxon>
        <taxon>Caudoviricetes</taxon>
        <taxon>Kochitakasuvirus</taxon>
        <taxon>Kochitakasuvirus R18</taxon>
    </lineage>
</organism>